<name>A0A645JG65_9ZZZZ</name>
<organism evidence="1">
    <name type="scientific">bioreactor metagenome</name>
    <dbReference type="NCBI Taxonomy" id="1076179"/>
    <lineage>
        <taxon>unclassified sequences</taxon>
        <taxon>metagenomes</taxon>
        <taxon>ecological metagenomes</taxon>
    </lineage>
</organism>
<accession>A0A645JG65</accession>
<evidence type="ECO:0000313" key="1">
    <source>
        <dbReference type="EMBL" id="MPN62601.1"/>
    </source>
</evidence>
<protein>
    <submittedName>
        <fullName evidence="1">Uncharacterized protein</fullName>
    </submittedName>
</protein>
<dbReference type="AlphaFoldDB" id="A0A645JG65"/>
<reference evidence="1" key="1">
    <citation type="submission" date="2019-08" db="EMBL/GenBank/DDBJ databases">
        <authorList>
            <person name="Kucharzyk K."/>
            <person name="Murdoch R.W."/>
            <person name="Higgins S."/>
            <person name="Loffler F."/>
        </authorList>
    </citation>
    <scope>NUCLEOTIDE SEQUENCE</scope>
</reference>
<comment type="caution">
    <text evidence="1">The sequence shown here is derived from an EMBL/GenBank/DDBJ whole genome shotgun (WGS) entry which is preliminary data.</text>
</comment>
<sequence>MRVGVHAQRVHAVGGLFAEHDAARAFDLDVAMHVEDVKAQGLAFAAVLHLPDHLAQVVGLACPGHADHEAVTVHRNLAVPRHRSVLAALSGSGVDAVVDVHIKSSCLSRASFRGGLTLRVSAGLFVIMEQSP</sequence>
<gene>
    <name evidence="1" type="ORF">SDC9_210353</name>
</gene>
<proteinExistence type="predicted"/>
<dbReference type="EMBL" id="VSSQ01140834">
    <property type="protein sequence ID" value="MPN62601.1"/>
    <property type="molecule type" value="Genomic_DNA"/>
</dbReference>